<proteinExistence type="predicted"/>
<dbReference type="Proteomes" id="UP000324015">
    <property type="component" value="Chromosome"/>
</dbReference>
<feature type="compositionally biased region" description="Polar residues" evidence="1">
    <location>
        <begin position="10"/>
        <end position="25"/>
    </location>
</feature>
<organism evidence="3 4">
    <name type="scientific">Streptomyces venezuelae</name>
    <dbReference type="NCBI Taxonomy" id="54571"/>
    <lineage>
        <taxon>Bacteria</taxon>
        <taxon>Bacillati</taxon>
        <taxon>Actinomycetota</taxon>
        <taxon>Actinomycetes</taxon>
        <taxon>Kitasatosporales</taxon>
        <taxon>Streptomycetaceae</taxon>
        <taxon>Streptomyces</taxon>
    </lineage>
</organism>
<accession>A0A5P2CBL9</accession>
<protein>
    <submittedName>
        <fullName evidence="3">Uncharacterized protein</fullName>
    </submittedName>
</protein>
<evidence type="ECO:0000313" key="3">
    <source>
        <dbReference type="EMBL" id="QES40144.1"/>
    </source>
</evidence>
<feature type="compositionally biased region" description="Low complexity" evidence="1">
    <location>
        <begin position="77"/>
        <end position="88"/>
    </location>
</feature>
<dbReference type="AlphaFoldDB" id="A0A5P2CBL9"/>
<evidence type="ECO:0000256" key="1">
    <source>
        <dbReference type="SAM" id="MobiDB-lite"/>
    </source>
</evidence>
<name>A0A5P2CBL9_STRVZ</name>
<feature type="transmembrane region" description="Helical" evidence="2">
    <location>
        <begin position="378"/>
        <end position="403"/>
    </location>
</feature>
<feature type="compositionally biased region" description="Low complexity" evidence="1">
    <location>
        <begin position="258"/>
        <end position="276"/>
    </location>
</feature>
<evidence type="ECO:0000256" key="2">
    <source>
        <dbReference type="SAM" id="Phobius"/>
    </source>
</evidence>
<feature type="transmembrane region" description="Helical" evidence="2">
    <location>
        <begin position="287"/>
        <end position="306"/>
    </location>
</feature>
<dbReference type="RefSeq" id="WP_150182309.1">
    <property type="nucleotide sequence ID" value="NZ_CP029191.1"/>
</dbReference>
<keyword evidence="2" id="KW-1133">Transmembrane helix</keyword>
<sequence length="412" mass="41876">MAAESFSAAGETSGTGEPLVSTSVHWGTAQLGVPTRVEPAPWQHPAGHTTDQAVPEREPVADVADGAPPERDRPVEAAEGGPREPAAPDAEDDAVDELIRVAVVSRPLDDVVDLVTLLEQSPDGMPTAASVLRLAAVARSVDDVTRLVELLGPPEHPADHMDEAIRHAAEERPIPEVSRLVHLLSRPPHDPHSGAEVVHAAGTSRSVEDLMQLIGSLREQSGGAPGVPSVDSAAATGTDAAPGSNSAQGGAGSDARNTTTAPARTASAPTAPEAPAAQVRTRTSLVWLRRVAGVLLLLCAAAHFPLTWSGAPAVGLAGALGVSVVCAVAGLALCLSGSPLVAVAGTLVAGALTVAHLVDDRFDSRTLAFVLRPERVTAPLPTLSAAIAALASLLVVALTIAALRASAGRDRT</sequence>
<gene>
    <name evidence="3" type="ORF">DEJ49_03365</name>
</gene>
<dbReference type="EMBL" id="CP029191">
    <property type="protein sequence ID" value="QES40144.1"/>
    <property type="molecule type" value="Genomic_DNA"/>
</dbReference>
<evidence type="ECO:0000313" key="4">
    <source>
        <dbReference type="Proteomes" id="UP000324015"/>
    </source>
</evidence>
<feature type="region of interest" description="Disordered" evidence="1">
    <location>
        <begin position="1"/>
        <end position="93"/>
    </location>
</feature>
<keyword evidence="2" id="KW-0812">Transmembrane</keyword>
<feature type="transmembrane region" description="Helical" evidence="2">
    <location>
        <begin position="312"/>
        <end position="333"/>
    </location>
</feature>
<keyword evidence="2" id="KW-0472">Membrane</keyword>
<reference evidence="3 4" key="1">
    <citation type="submission" date="2018-05" db="EMBL/GenBank/DDBJ databases">
        <title>Streptomyces venezuelae.</title>
        <authorList>
            <person name="Kim W."/>
            <person name="Lee N."/>
            <person name="Cho B.-K."/>
        </authorList>
    </citation>
    <scope>NUCLEOTIDE SEQUENCE [LARGE SCALE GENOMIC DNA]</scope>
    <source>
        <strain evidence="3 4">ATCC 14585</strain>
    </source>
</reference>
<feature type="region of interest" description="Disordered" evidence="1">
    <location>
        <begin position="219"/>
        <end position="276"/>
    </location>
</feature>
<feature type="transmembrane region" description="Helical" evidence="2">
    <location>
        <begin position="340"/>
        <end position="358"/>
    </location>
</feature>